<dbReference type="Pfam" id="PF12864">
    <property type="entry name" value="DUF3822"/>
    <property type="match status" value="1"/>
</dbReference>
<dbReference type="CDD" id="cd24013">
    <property type="entry name" value="ASKHA_ATPase_BT3980-like"/>
    <property type="match status" value="1"/>
</dbReference>
<protein>
    <submittedName>
        <fullName evidence="1">Uncharacterized protein</fullName>
    </submittedName>
</protein>
<accession>A0A1L7I9K6</accession>
<dbReference type="OrthoDB" id="658622at2"/>
<dbReference type="EMBL" id="CP016359">
    <property type="protein sequence ID" value="APU70287.1"/>
    <property type="molecule type" value="Genomic_DNA"/>
</dbReference>
<organism evidence="1 2">
    <name type="scientific">Christiangramia flava JLT2011</name>
    <dbReference type="NCBI Taxonomy" id="1229726"/>
    <lineage>
        <taxon>Bacteria</taxon>
        <taxon>Pseudomonadati</taxon>
        <taxon>Bacteroidota</taxon>
        <taxon>Flavobacteriia</taxon>
        <taxon>Flavobacteriales</taxon>
        <taxon>Flavobacteriaceae</taxon>
        <taxon>Christiangramia</taxon>
    </lineage>
</organism>
<sequence length="268" mass="30767">MVTSNSQNTQKKLSIQVSLNGLSFCILDESSKSVVFSKTLNFEKQLDPIKLLSKIELEYENESRLNQPVDDVKVIFSNALFTLVPEELFSEEQASSFLKFNAKILKTDFVAFDKLSEGIVNVYIPYANITNYFFDKYGEFEYQHSMSVLIETFLQQEQGTAKAFLHCQPNHFELVIIEKGKLLFANSFEYETSEDFLYYLLFTAEQLGMDPEDFELVLCGNISNDAEAYKLAWNYIKNISFAGPLHSFTFDTSKEQNEQAGFLLLNSF</sequence>
<dbReference type="KEGG" id="gfl:GRFL_3563"/>
<dbReference type="Gene3D" id="3.30.420.250">
    <property type="match status" value="1"/>
</dbReference>
<dbReference type="AlphaFoldDB" id="A0A1L7I9K6"/>
<dbReference type="Proteomes" id="UP000186230">
    <property type="component" value="Chromosome"/>
</dbReference>
<proteinExistence type="predicted"/>
<dbReference type="InterPro" id="IPR024213">
    <property type="entry name" value="DUF3822"/>
</dbReference>
<gene>
    <name evidence="1" type="ORF">GRFL_3563</name>
</gene>
<name>A0A1L7I9K6_9FLAO</name>
<evidence type="ECO:0000313" key="2">
    <source>
        <dbReference type="Proteomes" id="UP000186230"/>
    </source>
</evidence>
<dbReference type="STRING" id="1229726.GRFL_3563"/>
<evidence type="ECO:0000313" key="1">
    <source>
        <dbReference type="EMBL" id="APU70287.1"/>
    </source>
</evidence>
<keyword evidence="2" id="KW-1185">Reference proteome</keyword>
<dbReference type="Gene3D" id="3.30.420.260">
    <property type="match status" value="1"/>
</dbReference>
<reference evidence="1 2" key="1">
    <citation type="submission" date="2016-07" db="EMBL/GenBank/DDBJ databases">
        <title>Multi-omics approach to identify versatile polysaccharide utilization systems of a marine flavobacterium Gramella flava.</title>
        <authorList>
            <person name="Tang K."/>
        </authorList>
    </citation>
    <scope>NUCLEOTIDE SEQUENCE [LARGE SCALE GENOMIC DNA]</scope>
    <source>
        <strain evidence="1 2">JLT2011</strain>
    </source>
</reference>